<dbReference type="Proteomes" id="UP001161325">
    <property type="component" value="Unassembled WGS sequence"/>
</dbReference>
<feature type="transmembrane region" description="Helical" evidence="2">
    <location>
        <begin position="27"/>
        <end position="48"/>
    </location>
</feature>
<keyword evidence="2" id="KW-0472">Membrane</keyword>
<gene>
    <name evidence="3" type="ORF">rosag_16840</name>
</gene>
<feature type="region of interest" description="Disordered" evidence="1">
    <location>
        <begin position="262"/>
        <end position="282"/>
    </location>
</feature>
<name>A0AA37Q8T7_9BACT</name>
<reference evidence="3" key="1">
    <citation type="submission" date="2022-08" db="EMBL/GenBank/DDBJ databases">
        <title>Draft genome sequencing of Roseisolibacter agri AW1220.</title>
        <authorList>
            <person name="Tobiishi Y."/>
            <person name="Tonouchi A."/>
        </authorList>
    </citation>
    <scope>NUCLEOTIDE SEQUENCE</scope>
    <source>
        <strain evidence="3">AW1220</strain>
    </source>
</reference>
<evidence type="ECO:0000313" key="4">
    <source>
        <dbReference type="Proteomes" id="UP001161325"/>
    </source>
</evidence>
<sequence>MRKHHDPVMSSPRPRSVTYRARRIHRWLGLLIGVQFVLWTVGGLYFSWTDLDAVHGDHLMRPAPAVDADAARIAPGAALAALRARTRVDSVAAVELASVVGRPTYRVTYFATDGARAIKRRQLVDATTGALRGPLDRDEAVRAARAAYRGAAPVTGVSLLTADSVGAHHEFREQPLPAWAVRFGDAEGATAYVPAELGQVLRIRNDRWRAFDFLWMLHTMDYAGRDDFNNLVLRAFSVLGLVTVGSGFLLFALTSPTLRRRPRVEPTHHAHKAPVTNAASRA</sequence>
<proteinExistence type="predicted"/>
<dbReference type="EMBL" id="BRXS01000002">
    <property type="protein sequence ID" value="GLC25171.1"/>
    <property type="molecule type" value="Genomic_DNA"/>
</dbReference>
<comment type="caution">
    <text evidence="3">The sequence shown here is derived from an EMBL/GenBank/DDBJ whole genome shotgun (WGS) entry which is preliminary data.</text>
</comment>
<evidence type="ECO:0000313" key="3">
    <source>
        <dbReference type="EMBL" id="GLC25171.1"/>
    </source>
</evidence>
<protein>
    <recommendedName>
        <fullName evidence="5">PepSY-associated TM helix</fullName>
    </recommendedName>
</protein>
<dbReference type="PANTHER" id="PTHR34219:SF3">
    <property type="entry name" value="BLL7967 PROTEIN"/>
    <property type="match status" value="1"/>
</dbReference>
<dbReference type="PANTHER" id="PTHR34219">
    <property type="entry name" value="IRON-REGULATED INNER MEMBRANE PROTEIN-RELATED"/>
    <property type="match status" value="1"/>
</dbReference>
<keyword evidence="4" id="KW-1185">Reference proteome</keyword>
<organism evidence="3 4">
    <name type="scientific">Roseisolibacter agri</name>
    <dbReference type="NCBI Taxonomy" id="2014610"/>
    <lineage>
        <taxon>Bacteria</taxon>
        <taxon>Pseudomonadati</taxon>
        <taxon>Gemmatimonadota</taxon>
        <taxon>Gemmatimonadia</taxon>
        <taxon>Gemmatimonadales</taxon>
        <taxon>Gemmatimonadaceae</taxon>
        <taxon>Roseisolibacter</taxon>
    </lineage>
</organism>
<evidence type="ECO:0000256" key="1">
    <source>
        <dbReference type="SAM" id="MobiDB-lite"/>
    </source>
</evidence>
<dbReference type="InterPro" id="IPR005625">
    <property type="entry name" value="PepSY-ass_TM"/>
</dbReference>
<evidence type="ECO:0008006" key="5">
    <source>
        <dbReference type="Google" id="ProtNLM"/>
    </source>
</evidence>
<keyword evidence="2" id="KW-1133">Transmembrane helix</keyword>
<accession>A0AA37Q8T7</accession>
<evidence type="ECO:0000256" key="2">
    <source>
        <dbReference type="SAM" id="Phobius"/>
    </source>
</evidence>
<dbReference type="AlphaFoldDB" id="A0AA37Q8T7"/>
<feature type="transmembrane region" description="Helical" evidence="2">
    <location>
        <begin position="231"/>
        <end position="253"/>
    </location>
</feature>
<keyword evidence="2" id="KW-0812">Transmembrane</keyword>